<protein>
    <recommendedName>
        <fullName evidence="3">Fibronectin type-III domain-containing protein</fullName>
    </recommendedName>
</protein>
<dbReference type="AlphaFoldDB" id="A0A916XHK5"/>
<dbReference type="InterPro" id="IPR036116">
    <property type="entry name" value="FN3_sf"/>
</dbReference>
<dbReference type="Gene3D" id="2.60.40.10">
    <property type="entry name" value="Immunoglobulins"/>
    <property type="match status" value="2"/>
</dbReference>
<comment type="caution">
    <text evidence="1">The sequence shown here is derived from an EMBL/GenBank/DDBJ whole genome shotgun (WGS) entry which is preliminary data.</text>
</comment>
<dbReference type="SUPFAM" id="SSF49265">
    <property type="entry name" value="Fibronectin type III"/>
    <property type="match status" value="1"/>
</dbReference>
<dbReference type="EMBL" id="BMIL01000010">
    <property type="protein sequence ID" value="GGC72667.1"/>
    <property type="molecule type" value="Genomic_DNA"/>
</dbReference>
<evidence type="ECO:0008006" key="3">
    <source>
        <dbReference type="Google" id="ProtNLM"/>
    </source>
</evidence>
<name>A0A916XHK5_9SPHI</name>
<organism evidence="1 2">
    <name type="scientific">Pedobacter quisquiliarum</name>
    <dbReference type="NCBI Taxonomy" id="1834438"/>
    <lineage>
        <taxon>Bacteria</taxon>
        <taxon>Pseudomonadati</taxon>
        <taxon>Bacteroidota</taxon>
        <taxon>Sphingobacteriia</taxon>
        <taxon>Sphingobacteriales</taxon>
        <taxon>Sphingobacteriaceae</taxon>
        <taxon>Pedobacter</taxon>
    </lineage>
</organism>
<gene>
    <name evidence="1" type="ORF">GCM10011387_27720</name>
</gene>
<accession>A0A916XHK5</accession>
<keyword evidence="2" id="KW-1185">Reference proteome</keyword>
<dbReference type="Proteomes" id="UP000651668">
    <property type="component" value="Unassembled WGS sequence"/>
</dbReference>
<sequence>MFLACKDFIEPSLENRKVVLVAPAEGSESNKYQVGFWWEPVQDALYYRVQVATPDFSAAVSLVQDTLIEGRSRFETTLEPGRYQWRIRAENGSSSTKYVSAKFIIHESSLNDQKLSVASPSTNYLSNLATVTLEWNRLFGADEYLLQIDTANFENEATLTYNQELSGNQFKYAFPREGIFRWRVRAQNASGSSKWSDIRTMTYDRTPPGVPTPVSPAKGVESSAPVRITWSNVPAAKRYKLFLYKSDGATLYSSAFPLTVSANAYNFSSGQQGETIYWNVVAVDEAGNEGPASVLTSFIYITQ</sequence>
<dbReference type="InterPro" id="IPR013783">
    <property type="entry name" value="Ig-like_fold"/>
</dbReference>
<reference evidence="1" key="1">
    <citation type="journal article" date="2014" name="Int. J. Syst. Evol. Microbiol.">
        <title>Complete genome sequence of Corynebacterium casei LMG S-19264T (=DSM 44701T), isolated from a smear-ripened cheese.</title>
        <authorList>
            <consortium name="US DOE Joint Genome Institute (JGI-PGF)"/>
            <person name="Walter F."/>
            <person name="Albersmeier A."/>
            <person name="Kalinowski J."/>
            <person name="Ruckert C."/>
        </authorList>
    </citation>
    <scope>NUCLEOTIDE SEQUENCE</scope>
    <source>
        <strain evidence="1">CGMCC 1.15343</strain>
    </source>
</reference>
<reference evidence="1" key="2">
    <citation type="submission" date="2020-09" db="EMBL/GenBank/DDBJ databases">
        <authorList>
            <person name="Sun Q."/>
            <person name="Zhou Y."/>
        </authorList>
    </citation>
    <scope>NUCLEOTIDE SEQUENCE</scope>
    <source>
        <strain evidence="1">CGMCC 1.15343</strain>
    </source>
</reference>
<evidence type="ECO:0000313" key="2">
    <source>
        <dbReference type="Proteomes" id="UP000651668"/>
    </source>
</evidence>
<proteinExistence type="predicted"/>
<evidence type="ECO:0000313" key="1">
    <source>
        <dbReference type="EMBL" id="GGC72667.1"/>
    </source>
</evidence>